<evidence type="ECO:0000256" key="1">
    <source>
        <dbReference type="SAM" id="Coils"/>
    </source>
</evidence>
<feature type="compositionally biased region" description="Low complexity" evidence="2">
    <location>
        <begin position="369"/>
        <end position="382"/>
    </location>
</feature>
<name>A0AAD9FV11_PAPLA</name>
<feature type="region of interest" description="Disordered" evidence="2">
    <location>
        <begin position="127"/>
        <end position="147"/>
    </location>
</feature>
<dbReference type="AlphaFoldDB" id="A0AAD9FV11"/>
<accession>A0AAD9FV11</accession>
<feature type="coiled-coil region" evidence="1">
    <location>
        <begin position="416"/>
        <end position="446"/>
    </location>
</feature>
<proteinExistence type="predicted"/>
<evidence type="ECO:0000256" key="2">
    <source>
        <dbReference type="SAM" id="MobiDB-lite"/>
    </source>
</evidence>
<feature type="region of interest" description="Disordered" evidence="2">
    <location>
        <begin position="175"/>
        <end position="226"/>
    </location>
</feature>
<evidence type="ECO:0000313" key="4">
    <source>
        <dbReference type="Proteomes" id="UP001182556"/>
    </source>
</evidence>
<reference evidence="3" key="1">
    <citation type="submission" date="2023-02" db="EMBL/GenBank/DDBJ databases">
        <title>Identification and recombinant expression of a fungal hydrolase from Papiliotrema laurentii that hydrolyzes apple cutin and clears colloidal polyester polyurethane.</title>
        <authorList>
            <consortium name="DOE Joint Genome Institute"/>
            <person name="Roman V.A."/>
            <person name="Bojanowski C."/>
            <person name="Crable B.R."/>
            <person name="Wagner D.N."/>
            <person name="Hung C.S."/>
            <person name="Nadeau L.J."/>
            <person name="Schratz L."/>
            <person name="Haridas S."/>
            <person name="Pangilinan J."/>
            <person name="Lipzen A."/>
            <person name="Na H."/>
            <person name="Yan M."/>
            <person name="Ng V."/>
            <person name="Grigoriev I.V."/>
            <person name="Spatafora J.W."/>
            <person name="Barlow D."/>
            <person name="Biffinger J."/>
            <person name="Kelley-Loughnane N."/>
            <person name="Varaljay V.A."/>
            <person name="Crookes-Goodson W.J."/>
        </authorList>
    </citation>
    <scope>NUCLEOTIDE SEQUENCE</scope>
    <source>
        <strain evidence="3">5307AH</strain>
    </source>
</reference>
<keyword evidence="4" id="KW-1185">Reference proteome</keyword>
<feature type="compositionally biased region" description="Basic and acidic residues" evidence="2">
    <location>
        <begin position="487"/>
        <end position="497"/>
    </location>
</feature>
<feature type="compositionally biased region" description="Polar residues" evidence="2">
    <location>
        <begin position="305"/>
        <end position="321"/>
    </location>
</feature>
<protein>
    <submittedName>
        <fullName evidence="3">Uncharacterized protein</fullName>
    </submittedName>
</protein>
<feature type="region of interest" description="Disordered" evidence="2">
    <location>
        <begin position="296"/>
        <end position="392"/>
    </location>
</feature>
<feature type="region of interest" description="Disordered" evidence="2">
    <location>
        <begin position="452"/>
        <end position="507"/>
    </location>
</feature>
<sequence>MPTSYRKPTPFEQALFSALDTRITFEGEQQPTGKITSFAGSPGGDELKHEPDRPIMHDMAAMLVTPHHALRPWEDIPPYQRMRGYNDQPDYTDDYDDFLWLPRDPLSTLDLDDTVEMRLSLTTSAGGSGRIGNWPPGSDDDNDATTVQGETYPDVFAQGLDRYISSDARSDHPLIDTPFSHDIGSEVEDPLGTTGVIRRGTRKVGQGLSSMFKRPRRDSGRTARSDSAISLRTLSITSSPSIRVTGSSRISTDVGLPYHENSSVDRPSIMLVGSQPASSRLVTPTLPLTESSSMAAYSGSSISAVDSSPYLSPTRMSTSEQISRRQDTEDTEELNMASPPRPSRLTFLGRSSSGRRPLRARSNTQLCESTSNSPNSSVLSPTRCKSVKGRDRSSSIWSNRQIHERWLREVMEEENLASRDAKREELEEEAKDFEELEKEAKRRRGSGFVNSTELVRTGSRHGGGSVRSGSVLRTARSISARFGNDPHSGDLAERGEAVEEVPLQTVR</sequence>
<gene>
    <name evidence="3" type="ORF">DB88DRAFT_172333</name>
</gene>
<dbReference type="EMBL" id="JAODAN010000002">
    <property type="protein sequence ID" value="KAK1926562.1"/>
    <property type="molecule type" value="Genomic_DNA"/>
</dbReference>
<dbReference type="Proteomes" id="UP001182556">
    <property type="component" value="Unassembled WGS sequence"/>
</dbReference>
<organism evidence="3 4">
    <name type="scientific">Papiliotrema laurentii</name>
    <name type="common">Cryptococcus laurentii</name>
    <dbReference type="NCBI Taxonomy" id="5418"/>
    <lineage>
        <taxon>Eukaryota</taxon>
        <taxon>Fungi</taxon>
        <taxon>Dikarya</taxon>
        <taxon>Basidiomycota</taxon>
        <taxon>Agaricomycotina</taxon>
        <taxon>Tremellomycetes</taxon>
        <taxon>Tremellales</taxon>
        <taxon>Rhynchogastremaceae</taxon>
        <taxon>Papiliotrema</taxon>
    </lineage>
</organism>
<keyword evidence="1" id="KW-0175">Coiled coil</keyword>
<comment type="caution">
    <text evidence="3">The sequence shown here is derived from an EMBL/GenBank/DDBJ whole genome shotgun (WGS) entry which is preliminary data.</text>
</comment>
<evidence type="ECO:0000313" key="3">
    <source>
        <dbReference type="EMBL" id="KAK1926562.1"/>
    </source>
</evidence>